<keyword evidence="2" id="KW-0472">Membrane</keyword>
<dbReference type="Gene3D" id="2.40.50.100">
    <property type="match status" value="1"/>
</dbReference>
<feature type="transmembrane region" description="Helical" evidence="2">
    <location>
        <begin position="21"/>
        <end position="43"/>
    </location>
</feature>
<keyword evidence="4" id="KW-1185">Reference proteome</keyword>
<dbReference type="Gene3D" id="1.10.287.470">
    <property type="entry name" value="Helix hairpin bin"/>
    <property type="match status" value="1"/>
</dbReference>
<accession>A0ABV5W4S2</accession>
<reference evidence="3 4" key="1">
    <citation type="submission" date="2024-09" db="EMBL/GenBank/DDBJ databases">
        <authorList>
            <person name="Sun Q."/>
            <person name="Mori K."/>
        </authorList>
    </citation>
    <scope>NUCLEOTIDE SEQUENCE [LARGE SCALE GENOMIC DNA]</scope>
    <source>
        <strain evidence="3 4">JCM 12520</strain>
    </source>
</reference>
<dbReference type="SUPFAM" id="SSF111369">
    <property type="entry name" value="HlyD-like secretion proteins"/>
    <property type="match status" value="1"/>
</dbReference>
<evidence type="ECO:0000313" key="3">
    <source>
        <dbReference type="EMBL" id="MFB9755392.1"/>
    </source>
</evidence>
<keyword evidence="2" id="KW-1133">Transmembrane helix</keyword>
<dbReference type="RefSeq" id="WP_344908298.1">
    <property type="nucleotide sequence ID" value="NZ_BAAAYO010000006.1"/>
</dbReference>
<keyword evidence="2" id="KW-0812">Transmembrane</keyword>
<evidence type="ECO:0000313" key="4">
    <source>
        <dbReference type="Proteomes" id="UP001589619"/>
    </source>
</evidence>
<organism evidence="3 4">
    <name type="scientific">Paenibacillus hodogayensis</name>
    <dbReference type="NCBI Taxonomy" id="279208"/>
    <lineage>
        <taxon>Bacteria</taxon>
        <taxon>Bacillati</taxon>
        <taxon>Bacillota</taxon>
        <taxon>Bacilli</taxon>
        <taxon>Bacillales</taxon>
        <taxon>Paenibacillaceae</taxon>
        <taxon>Paenibacillus</taxon>
    </lineage>
</organism>
<dbReference type="Gene3D" id="2.40.420.20">
    <property type="match status" value="1"/>
</dbReference>
<keyword evidence="1" id="KW-0175">Coiled coil</keyword>
<proteinExistence type="predicted"/>
<dbReference type="Gene3D" id="2.40.30.170">
    <property type="match status" value="1"/>
</dbReference>
<sequence>MELQRNEQAVSGRKRKLRLAFGLFIGLLLVCTLFGNTLLTLALPKVTLTVPGRGQLVHAYAADGVVSWRVEAELTPPAGWKVGKVNVKEGDPVKKGQILVTYDSKAAEQLLLDEQAGVKKLKLSIQDWQKTFKEASQNGDEKGVADAKRALELGAIDLDVQERKVQKLQDDLQENRALTAPFDGIVMKVYAVEGLASGGKPDAVVANTSLGFEFEFLTPSDAATELEIGDALKVQVKGSKARRVEGRIESIQDTDAPASGTTAGGNGSLTGAAMKRIGVRLQDDELKGGERVQVELTRTTDDVILVPTKAIHDENGKKYVFGIEEKNGPLGNAFHIRKIFVTAADADDSLTAVTEGLFEQQSIVLESNEPLQEGERIRLHLPN</sequence>
<comment type="caution">
    <text evidence="3">The sequence shown here is derived from an EMBL/GenBank/DDBJ whole genome shotgun (WGS) entry which is preliminary data.</text>
</comment>
<dbReference type="PANTHER" id="PTHR30469">
    <property type="entry name" value="MULTIDRUG RESISTANCE PROTEIN MDTA"/>
    <property type="match status" value="1"/>
</dbReference>
<evidence type="ECO:0000256" key="1">
    <source>
        <dbReference type="SAM" id="Coils"/>
    </source>
</evidence>
<name>A0ABV5W4S2_9BACL</name>
<dbReference type="PANTHER" id="PTHR30469:SF15">
    <property type="entry name" value="HLYD FAMILY OF SECRETION PROTEINS"/>
    <property type="match status" value="1"/>
</dbReference>
<dbReference type="Proteomes" id="UP001589619">
    <property type="component" value="Unassembled WGS sequence"/>
</dbReference>
<gene>
    <name evidence="3" type="ORF">ACFFNY_27770</name>
</gene>
<evidence type="ECO:0000256" key="2">
    <source>
        <dbReference type="SAM" id="Phobius"/>
    </source>
</evidence>
<protein>
    <submittedName>
        <fullName evidence="3">Efflux RND transporter periplasmic adaptor subunit</fullName>
    </submittedName>
</protein>
<feature type="coiled-coil region" evidence="1">
    <location>
        <begin position="118"/>
        <end position="178"/>
    </location>
</feature>
<dbReference type="EMBL" id="JBHMAG010000018">
    <property type="protein sequence ID" value="MFB9755392.1"/>
    <property type="molecule type" value="Genomic_DNA"/>
</dbReference>